<dbReference type="InterPro" id="IPR017850">
    <property type="entry name" value="Alkaline_phosphatase_core_sf"/>
</dbReference>
<dbReference type="PROSITE" id="PS51318">
    <property type="entry name" value="TAT"/>
    <property type="match status" value="1"/>
</dbReference>
<protein>
    <recommendedName>
        <fullName evidence="3">Sulfatase</fullName>
    </recommendedName>
</protein>
<evidence type="ECO:0000313" key="2">
    <source>
        <dbReference type="Proteomes" id="UP000317171"/>
    </source>
</evidence>
<name>A0A517RCV8_9PLAN</name>
<gene>
    <name evidence="1" type="ORF">Pan241w_17840</name>
</gene>
<dbReference type="AlphaFoldDB" id="A0A517RCV8"/>
<accession>A0A517RCV8</accession>
<evidence type="ECO:0008006" key="3">
    <source>
        <dbReference type="Google" id="ProtNLM"/>
    </source>
</evidence>
<dbReference type="Pfam" id="PF07394">
    <property type="entry name" value="DUF1501"/>
    <property type="match status" value="1"/>
</dbReference>
<dbReference type="InterPro" id="IPR010869">
    <property type="entry name" value="DUF1501"/>
</dbReference>
<evidence type="ECO:0000313" key="1">
    <source>
        <dbReference type="EMBL" id="QDT41721.1"/>
    </source>
</evidence>
<dbReference type="EMBL" id="CP036269">
    <property type="protein sequence ID" value="QDT41721.1"/>
    <property type="molecule type" value="Genomic_DNA"/>
</dbReference>
<dbReference type="Gene3D" id="3.40.720.10">
    <property type="entry name" value="Alkaline Phosphatase, subunit A"/>
    <property type="match status" value="1"/>
</dbReference>
<dbReference type="InterPro" id="IPR006311">
    <property type="entry name" value="TAT_signal"/>
</dbReference>
<dbReference type="PANTHER" id="PTHR43737:SF1">
    <property type="entry name" value="DUF1501 DOMAIN-CONTAINING PROTEIN"/>
    <property type="match status" value="1"/>
</dbReference>
<dbReference type="Proteomes" id="UP000317171">
    <property type="component" value="Chromosome"/>
</dbReference>
<keyword evidence="2" id="KW-1185">Reference proteome</keyword>
<dbReference type="PANTHER" id="PTHR43737">
    <property type="entry name" value="BLL7424 PROTEIN"/>
    <property type="match status" value="1"/>
</dbReference>
<reference evidence="1 2" key="1">
    <citation type="submission" date="2019-02" db="EMBL/GenBank/DDBJ databases">
        <title>Deep-cultivation of Planctomycetes and their phenomic and genomic characterization uncovers novel biology.</title>
        <authorList>
            <person name="Wiegand S."/>
            <person name="Jogler M."/>
            <person name="Boedeker C."/>
            <person name="Pinto D."/>
            <person name="Vollmers J."/>
            <person name="Rivas-Marin E."/>
            <person name="Kohn T."/>
            <person name="Peeters S.H."/>
            <person name="Heuer A."/>
            <person name="Rast P."/>
            <person name="Oberbeckmann S."/>
            <person name="Bunk B."/>
            <person name="Jeske O."/>
            <person name="Meyerdierks A."/>
            <person name="Storesund J.E."/>
            <person name="Kallscheuer N."/>
            <person name="Luecker S."/>
            <person name="Lage O.M."/>
            <person name="Pohl T."/>
            <person name="Merkel B.J."/>
            <person name="Hornburger P."/>
            <person name="Mueller R.-W."/>
            <person name="Bruemmer F."/>
            <person name="Labrenz M."/>
            <person name="Spormann A.M."/>
            <person name="Op den Camp H."/>
            <person name="Overmann J."/>
            <person name="Amann R."/>
            <person name="Jetten M.S.M."/>
            <person name="Mascher T."/>
            <person name="Medema M.H."/>
            <person name="Devos D.P."/>
            <person name="Kaster A.-K."/>
            <person name="Ovreas L."/>
            <person name="Rohde M."/>
            <person name="Galperin M.Y."/>
            <person name="Jogler C."/>
        </authorList>
    </citation>
    <scope>NUCLEOTIDE SEQUENCE [LARGE SCALE GENOMIC DNA]</scope>
    <source>
        <strain evidence="1 2">Pan241w</strain>
    </source>
</reference>
<dbReference type="KEGG" id="gaz:Pan241w_17840"/>
<organism evidence="1 2">
    <name type="scientific">Gimesia alba</name>
    <dbReference type="NCBI Taxonomy" id="2527973"/>
    <lineage>
        <taxon>Bacteria</taxon>
        <taxon>Pseudomonadati</taxon>
        <taxon>Planctomycetota</taxon>
        <taxon>Planctomycetia</taxon>
        <taxon>Planctomycetales</taxon>
        <taxon>Planctomycetaceae</taxon>
        <taxon>Gimesia</taxon>
    </lineage>
</organism>
<dbReference type="SUPFAM" id="SSF53649">
    <property type="entry name" value="Alkaline phosphatase-like"/>
    <property type="match status" value="1"/>
</dbReference>
<sequence>MKKQASLKLTNCEGVSRRNFVQAGLLGAGGLGLADLLKLKAEGAIHPKQQDTSVILFWLSGGPGHMETWDPKPEAPSDYRGPFQSIATSLDGVQFSELMPEQAKLAEHLAVLRTVNHGSGDHTKGNHWMLTGFEGPAFNAPDNRVQRRPSMGSAASFLRGANQAGMLPYVGVPHLRGGTDNLFHYSSYIGGGSNPFIVNSDPNTSSFSVKNLTLAKNLTLDRLKNRRELLGSLDVLPRDHEKAFRDLDEHQQKAFELLASKGVRSAFDITAESDSLRDSYGRHTFGQSALLARRLIEHGATFVTVNCVPWDHHGSAGRYKTEEGARKLIPPLDAAIAGLVRDLMDRGLYEKTLVVAMGEFGRTPRINRYAGRDHWGRAFSVLMGCGGMKMGQIIGRSSSRGEDVVERPVGPQDVAATIYRHLGIDPQRVILRDRLDRPMPLLDTGEAVSELFG</sequence>
<proteinExistence type="predicted"/>
<dbReference type="RefSeq" id="WP_145213788.1">
    <property type="nucleotide sequence ID" value="NZ_CP036269.1"/>
</dbReference>
<dbReference type="OrthoDB" id="9779968at2"/>